<organism evidence="5 6">
    <name type="scientific">Letharia lupina</name>
    <dbReference type="NCBI Taxonomy" id="560253"/>
    <lineage>
        <taxon>Eukaryota</taxon>
        <taxon>Fungi</taxon>
        <taxon>Dikarya</taxon>
        <taxon>Ascomycota</taxon>
        <taxon>Pezizomycotina</taxon>
        <taxon>Lecanoromycetes</taxon>
        <taxon>OSLEUM clade</taxon>
        <taxon>Lecanoromycetidae</taxon>
        <taxon>Lecanorales</taxon>
        <taxon>Lecanorineae</taxon>
        <taxon>Parmeliaceae</taxon>
        <taxon>Letharia</taxon>
    </lineage>
</organism>
<dbReference type="Pfam" id="PF00735">
    <property type="entry name" value="Septin"/>
    <property type="match status" value="1"/>
</dbReference>
<accession>A0A8H6FKR5</accession>
<feature type="region of interest" description="Disordered" evidence="2">
    <location>
        <begin position="1"/>
        <end position="222"/>
    </location>
</feature>
<keyword evidence="3" id="KW-0472">Membrane</keyword>
<dbReference type="PANTHER" id="PTHR18884">
    <property type="entry name" value="SEPTIN"/>
    <property type="match status" value="1"/>
</dbReference>
<feature type="compositionally biased region" description="Low complexity" evidence="2">
    <location>
        <begin position="137"/>
        <end position="167"/>
    </location>
</feature>
<feature type="region of interest" description="Disordered" evidence="2">
    <location>
        <begin position="531"/>
        <end position="553"/>
    </location>
</feature>
<dbReference type="SUPFAM" id="SSF52540">
    <property type="entry name" value="P-loop containing nucleoside triphosphate hydrolases"/>
    <property type="match status" value="1"/>
</dbReference>
<dbReference type="Proteomes" id="UP000593566">
    <property type="component" value="Unassembled WGS sequence"/>
</dbReference>
<feature type="compositionally biased region" description="Basic residues" evidence="2">
    <location>
        <begin position="94"/>
        <end position="104"/>
    </location>
</feature>
<evidence type="ECO:0000256" key="1">
    <source>
        <dbReference type="RuleBase" id="RU004560"/>
    </source>
</evidence>
<dbReference type="RefSeq" id="XP_037157564.1">
    <property type="nucleotide sequence ID" value="XM_037295563.1"/>
</dbReference>
<keyword evidence="3" id="KW-1133">Transmembrane helix</keyword>
<feature type="region of interest" description="Disordered" evidence="2">
    <location>
        <begin position="263"/>
        <end position="285"/>
    </location>
</feature>
<dbReference type="Gene3D" id="3.40.50.300">
    <property type="entry name" value="P-loop containing nucleotide triphosphate hydrolases"/>
    <property type="match status" value="1"/>
</dbReference>
<dbReference type="GO" id="GO:0005525">
    <property type="term" value="F:GTP binding"/>
    <property type="evidence" value="ECO:0007669"/>
    <property type="project" value="UniProtKB-KW"/>
</dbReference>
<reference evidence="5 6" key="1">
    <citation type="journal article" date="2020" name="Genomics">
        <title>Complete, high-quality genomes from long-read metagenomic sequencing of two wolf lichen thalli reveals enigmatic genome architecture.</title>
        <authorList>
            <person name="McKenzie S.K."/>
            <person name="Walston R.F."/>
            <person name="Allen J.L."/>
        </authorList>
    </citation>
    <scope>NUCLEOTIDE SEQUENCE [LARGE SCALE GENOMIC DNA]</scope>
    <source>
        <strain evidence="5">WasteWater1</strain>
    </source>
</reference>
<evidence type="ECO:0000313" key="5">
    <source>
        <dbReference type="EMBL" id="KAF6230307.1"/>
    </source>
</evidence>
<comment type="caution">
    <text evidence="5">The sequence shown here is derived from an EMBL/GenBank/DDBJ whole genome shotgun (WGS) entry which is preliminary data.</text>
</comment>
<gene>
    <name evidence="5" type="ORF">HO133_004647</name>
</gene>
<protein>
    <recommendedName>
        <fullName evidence="4">Septin-type G domain-containing protein</fullName>
    </recommendedName>
</protein>
<dbReference type="EMBL" id="JACCJB010000002">
    <property type="protein sequence ID" value="KAF6230307.1"/>
    <property type="molecule type" value="Genomic_DNA"/>
</dbReference>
<feature type="compositionally biased region" description="Acidic residues" evidence="2">
    <location>
        <begin position="78"/>
        <end position="88"/>
    </location>
</feature>
<feature type="domain" description="Septin-type G" evidence="4">
    <location>
        <begin position="225"/>
        <end position="530"/>
    </location>
</feature>
<evidence type="ECO:0000256" key="3">
    <source>
        <dbReference type="SAM" id="Phobius"/>
    </source>
</evidence>
<proteinExistence type="inferred from homology"/>
<dbReference type="PROSITE" id="PS51719">
    <property type="entry name" value="G_SEPTIN"/>
    <property type="match status" value="1"/>
</dbReference>
<dbReference type="PROSITE" id="PS00675">
    <property type="entry name" value="SIGMA54_INTERACT_1"/>
    <property type="match status" value="1"/>
</dbReference>
<dbReference type="GeneID" id="59333054"/>
<evidence type="ECO:0000256" key="2">
    <source>
        <dbReference type="SAM" id="MobiDB-lite"/>
    </source>
</evidence>
<feature type="transmembrane region" description="Helical" evidence="3">
    <location>
        <begin position="689"/>
        <end position="709"/>
    </location>
</feature>
<dbReference type="InterPro" id="IPR027417">
    <property type="entry name" value="P-loop_NTPase"/>
</dbReference>
<keyword evidence="1" id="KW-0342">GTP-binding</keyword>
<evidence type="ECO:0000313" key="6">
    <source>
        <dbReference type="Proteomes" id="UP000593566"/>
    </source>
</evidence>
<feature type="compositionally biased region" description="Polar residues" evidence="2">
    <location>
        <begin position="194"/>
        <end position="203"/>
    </location>
</feature>
<dbReference type="InterPro" id="IPR030379">
    <property type="entry name" value="G_SEPTIN_dom"/>
</dbReference>
<dbReference type="AlphaFoldDB" id="A0A8H6FKR5"/>
<feature type="compositionally biased region" description="Polar residues" evidence="2">
    <location>
        <begin position="118"/>
        <end position="131"/>
    </location>
</feature>
<evidence type="ECO:0000259" key="4">
    <source>
        <dbReference type="PROSITE" id="PS51719"/>
    </source>
</evidence>
<feature type="compositionally biased region" description="Polar residues" evidence="2">
    <location>
        <begin position="45"/>
        <end position="70"/>
    </location>
</feature>
<keyword evidence="6" id="KW-1185">Reference proteome</keyword>
<comment type="similarity">
    <text evidence="1">Belongs to the TRAFAC class TrmE-Era-EngA-EngB-Septin-like GTPase superfamily. Septin GTPase family.</text>
</comment>
<keyword evidence="3" id="KW-0812">Transmembrane</keyword>
<name>A0A8H6FKR5_9LECA</name>
<dbReference type="InterPro" id="IPR025662">
    <property type="entry name" value="Sigma_54_int_dom_ATP-bd_1"/>
</dbReference>
<keyword evidence="1" id="KW-0547">Nucleotide-binding</keyword>
<sequence length="732" mass="79849">MRPGADVLGRRPRKDLDAAGLTSTAGLAHNVPTSFRMVSEDELESSSAKASGPGSDSTFGVRSLQETISEASPPIKTEDDDEEDDEDVGNGHEGRRRSTLRPRPKTRDSSRGSVEQAPVNTGNSSPYNPSQADHLAPSMSQSFASLSSQAPLSSMPSSPKSFSNRSFRPSDEDSMDEGGSQAIASSEDDDVEPQHQSSMQDSAPQLIMPSIKMPSRRPFTERGKSLGRLKVLIAGDSGVGKTSLIKSIVQTCEDIVHVDPLSPNIPSIDPLSSRKSKSKPSSANIRSTNKITEVYASTKPYPTWWSDIEETKVLRRRKSVGDTVLERNLCFVDTPGYSHGMSRMESIESVLKYVEAQFNKPFADTVGSQGDFVSLLSGSGGVMVDVVFYMIAQGMSSHLKDEDIIFLQRLAALTNIVPLIAKSDTLSPEETEALRRSIFEKLQHADIRPFAFDGEAAIASHPYTVCAAPSDDNDNMDASMLMSPQYVRPLIPSELANLVQQVFDQDNIACMRHLAARKLVRAQGSKALTIPSLFPRPTPSPAHSRPLASVTSTTYSPTTSQAIVSYSNGMSPYAQSRIADHTQQEEKLAQIRLARWAGELQRSLQNERARYEAISRGERAVWLTEKIGECIDDGSLVPTQDSSLAARTEKGLEATKLELPRLSGHRGLLDPGDPLGLLRWNEVMKRKGWIAFQVVGSVGILGAMAVWVWRTWASGENGYSATWNRGWLAGRA</sequence>